<dbReference type="EMBL" id="JBHSZO010000025">
    <property type="protein sequence ID" value="MFC7219829.1"/>
    <property type="molecule type" value="Genomic_DNA"/>
</dbReference>
<dbReference type="RefSeq" id="WP_386415949.1">
    <property type="nucleotide sequence ID" value="NZ_JBHSZO010000025.1"/>
</dbReference>
<name>A0ABW2GI94_9ACTN</name>
<evidence type="ECO:0000313" key="2">
    <source>
        <dbReference type="Proteomes" id="UP001596413"/>
    </source>
</evidence>
<keyword evidence="2" id="KW-1185">Reference proteome</keyword>
<organism evidence="1 2">
    <name type="scientific">Streptomyces polyrhachis</name>
    <dbReference type="NCBI Taxonomy" id="1282885"/>
    <lineage>
        <taxon>Bacteria</taxon>
        <taxon>Bacillati</taxon>
        <taxon>Actinomycetota</taxon>
        <taxon>Actinomycetes</taxon>
        <taxon>Kitasatosporales</taxon>
        <taxon>Streptomycetaceae</taxon>
        <taxon>Streptomyces</taxon>
    </lineage>
</organism>
<comment type="caution">
    <text evidence="1">The sequence shown here is derived from an EMBL/GenBank/DDBJ whole genome shotgun (WGS) entry which is preliminary data.</text>
</comment>
<reference evidence="2" key="1">
    <citation type="journal article" date="2019" name="Int. J. Syst. Evol. Microbiol.">
        <title>The Global Catalogue of Microorganisms (GCM) 10K type strain sequencing project: providing services to taxonomists for standard genome sequencing and annotation.</title>
        <authorList>
            <consortium name="The Broad Institute Genomics Platform"/>
            <consortium name="The Broad Institute Genome Sequencing Center for Infectious Disease"/>
            <person name="Wu L."/>
            <person name="Ma J."/>
        </authorList>
    </citation>
    <scope>NUCLEOTIDE SEQUENCE [LARGE SCALE GENOMIC DNA]</scope>
    <source>
        <strain evidence="2">CGMCC 1.13681</strain>
    </source>
</reference>
<accession>A0ABW2GI94</accession>
<protein>
    <submittedName>
        <fullName evidence="1">Ms4533A family Cys-rich leader peptide</fullName>
    </submittedName>
</protein>
<sequence>MSPRPASARTSHELVLIGVTAHCVADILCR</sequence>
<evidence type="ECO:0000313" key="1">
    <source>
        <dbReference type="EMBL" id="MFC7219829.1"/>
    </source>
</evidence>
<proteinExistence type="predicted"/>
<gene>
    <name evidence="1" type="ORF">ACFQLX_16910</name>
</gene>
<dbReference type="Proteomes" id="UP001596413">
    <property type="component" value="Unassembled WGS sequence"/>
</dbReference>
<dbReference type="NCBIfam" id="NF042937">
    <property type="entry name" value="leader_Ms4533A"/>
    <property type="match status" value="1"/>
</dbReference>